<name>A0A7J7JK96_BUGNE</name>
<gene>
    <name evidence="1" type="ORF">EB796_015798</name>
</gene>
<sequence>MNSTLVRLPPLARCVYLLYTPCHPLPGVYTCSPLLVTPYQVCIPALHPLSPLARCVYCNVVVISESKWLAKIKV</sequence>
<evidence type="ECO:0000313" key="2">
    <source>
        <dbReference type="Proteomes" id="UP000593567"/>
    </source>
</evidence>
<keyword evidence="2" id="KW-1185">Reference proteome</keyword>
<organism evidence="1 2">
    <name type="scientific">Bugula neritina</name>
    <name type="common">Brown bryozoan</name>
    <name type="synonym">Sertularia neritina</name>
    <dbReference type="NCBI Taxonomy" id="10212"/>
    <lineage>
        <taxon>Eukaryota</taxon>
        <taxon>Metazoa</taxon>
        <taxon>Spiralia</taxon>
        <taxon>Lophotrochozoa</taxon>
        <taxon>Bryozoa</taxon>
        <taxon>Gymnolaemata</taxon>
        <taxon>Cheilostomatida</taxon>
        <taxon>Flustrina</taxon>
        <taxon>Buguloidea</taxon>
        <taxon>Bugulidae</taxon>
        <taxon>Bugula</taxon>
    </lineage>
</organism>
<comment type="caution">
    <text evidence="1">The sequence shown here is derived from an EMBL/GenBank/DDBJ whole genome shotgun (WGS) entry which is preliminary data.</text>
</comment>
<dbReference type="EMBL" id="VXIV02002403">
    <property type="protein sequence ID" value="KAF6025896.1"/>
    <property type="molecule type" value="Genomic_DNA"/>
</dbReference>
<evidence type="ECO:0000313" key="1">
    <source>
        <dbReference type="EMBL" id="KAF6025896.1"/>
    </source>
</evidence>
<dbReference type="AlphaFoldDB" id="A0A7J7JK96"/>
<accession>A0A7J7JK96</accession>
<proteinExistence type="predicted"/>
<protein>
    <submittedName>
        <fullName evidence="1">Uncharacterized protein</fullName>
    </submittedName>
</protein>
<reference evidence="1" key="1">
    <citation type="submission" date="2020-06" db="EMBL/GenBank/DDBJ databases">
        <title>Draft genome of Bugula neritina, a colonial animal packing powerful symbionts and potential medicines.</title>
        <authorList>
            <person name="Rayko M."/>
        </authorList>
    </citation>
    <scope>NUCLEOTIDE SEQUENCE [LARGE SCALE GENOMIC DNA]</scope>
    <source>
        <strain evidence="1">Kwan_BN1</strain>
    </source>
</reference>
<dbReference type="Proteomes" id="UP000593567">
    <property type="component" value="Unassembled WGS sequence"/>
</dbReference>